<evidence type="ECO:0008006" key="4">
    <source>
        <dbReference type="Google" id="ProtNLM"/>
    </source>
</evidence>
<evidence type="ECO:0000256" key="1">
    <source>
        <dbReference type="SAM" id="SignalP"/>
    </source>
</evidence>
<dbReference type="PANTHER" id="PTHR36302">
    <property type="entry name" value="BLR7088 PROTEIN"/>
    <property type="match status" value="1"/>
</dbReference>
<sequence>MKYCSSLLGLALGLSSLSAFANVDLHDAYARAMPPSAPNSAAFMTLENTTSNNISLISATSPAAGKVELHSHVMHDGLMKMRQVKEIEVPANGKVVLEPGGLHVMFFDLASPMKEGNEVLLSLTFSDGSKINQNIPVKKIMMGKMHKHKSKDHH</sequence>
<proteinExistence type="predicted"/>
<accession>A0A1I5Q3B3</accession>
<dbReference type="OrthoDB" id="9796962at2"/>
<dbReference type="RefSeq" id="WP_017007951.1">
    <property type="nucleotide sequence ID" value="NZ_FOWR01000014.1"/>
</dbReference>
<dbReference type="AlphaFoldDB" id="A0A1I5Q3B3"/>
<evidence type="ECO:0000313" key="3">
    <source>
        <dbReference type="Proteomes" id="UP000182692"/>
    </source>
</evidence>
<evidence type="ECO:0000313" key="2">
    <source>
        <dbReference type="EMBL" id="SFP40858.1"/>
    </source>
</evidence>
<name>A0A1I5Q3B3_9GAMM</name>
<dbReference type="GeneID" id="35871227"/>
<dbReference type="Pfam" id="PF04314">
    <property type="entry name" value="PCuAC"/>
    <property type="match status" value="1"/>
</dbReference>
<dbReference type="STRING" id="1121869.SAMN03084138_02110"/>
<dbReference type="SUPFAM" id="SSF110087">
    <property type="entry name" value="DR1885-like metal-binding protein"/>
    <property type="match status" value="1"/>
</dbReference>
<feature type="signal peptide" evidence="1">
    <location>
        <begin position="1"/>
        <end position="21"/>
    </location>
</feature>
<feature type="chain" id="PRO_5010307926" description="Copper(I)-binding protein" evidence="1">
    <location>
        <begin position="22"/>
        <end position="154"/>
    </location>
</feature>
<keyword evidence="1" id="KW-0732">Signal</keyword>
<dbReference type="EMBL" id="FOWR01000014">
    <property type="protein sequence ID" value="SFP40858.1"/>
    <property type="molecule type" value="Genomic_DNA"/>
</dbReference>
<protein>
    <recommendedName>
        <fullName evidence="4">Copper(I)-binding protein</fullName>
    </recommendedName>
</protein>
<organism evidence="2 3">
    <name type="scientific">Enterovibrio norvegicus DSM 15893</name>
    <dbReference type="NCBI Taxonomy" id="1121869"/>
    <lineage>
        <taxon>Bacteria</taxon>
        <taxon>Pseudomonadati</taxon>
        <taxon>Pseudomonadota</taxon>
        <taxon>Gammaproteobacteria</taxon>
        <taxon>Vibrionales</taxon>
        <taxon>Vibrionaceae</taxon>
        <taxon>Enterovibrio</taxon>
    </lineage>
</organism>
<reference evidence="2 3" key="1">
    <citation type="submission" date="2016-10" db="EMBL/GenBank/DDBJ databases">
        <authorList>
            <person name="de Groot N.N."/>
        </authorList>
    </citation>
    <scope>NUCLEOTIDE SEQUENCE [LARGE SCALE GENOMIC DNA]</scope>
    <source>
        <strain evidence="2 3">DSM 15893</strain>
    </source>
</reference>
<dbReference type="InterPro" id="IPR036182">
    <property type="entry name" value="PCuAC_sf"/>
</dbReference>
<dbReference type="Gene3D" id="2.60.40.1890">
    <property type="entry name" value="PCu(A)C copper chaperone"/>
    <property type="match status" value="1"/>
</dbReference>
<gene>
    <name evidence="2" type="ORF">SAMN03084138_02110</name>
</gene>
<dbReference type="PANTHER" id="PTHR36302:SF1">
    <property type="entry name" value="COPPER CHAPERONE PCU(A)C"/>
    <property type="match status" value="1"/>
</dbReference>
<dbReference type="InterPro" id="IPR058248">
    <property type="entry name" value="Lxx211020-like"/>
</dbReference>
<dbReference type="InterPro" id="IPR007410">
    <property type="entry name" value="LpqE-like"/>
</dbReference>
<dbReference type="Proteomes" id="UP000182692">
    <property type="component" value="Unassembled WGS sequence"/>
</dbReference>